<feature type="region of interest" description="Disordered" evidence="1">
    <location>
        <begin position="65"/>
        <end position="147"/>
    </location>
</feature>
<reference evidence="3" key="1">
    <citation type="submission" date="2018-05" db="EMBL/GenBank/DDBJ databases">
        <title>Genome Sequencing of selected type strains of the family Eggerthellaceae.</title>
        <authorList>
            <person name="Danylec N."/>
            <person name="Stoll D.A."/>
            <person name="Doetsch A."/>
            <person name="Huch M."/>
        </authorList>
    </citation>
    <scope>NUCLEOTIDE SEQUENCE [LARGE SCALE GENOMIC DNA]</scope>
    <source>
        <strain evidence="3">DSM 16106</strain>
    </source>
</reference>
<dbReference type="EMBL" id="QICD01000020">
    <property type="protein sequence ID" value="RNL41556.1"/>
    <property type="molecule type" value="Genomic_DNA"/>
</dbReference>
<gene>
    <name evidence="2" type="ORF">DMP08_09110</name>
</gene>
<sequence length="176" mass="19423">MTWCFLCSRGRAAHDASSAGWSARSADGAGACMHCSRGQSRSATATGYSNTGVCRCRKARRKRTARKSCANTGAGAHATHRYRAARSTRCRSEHGRRRARNAPTNPAPRAKPPPTPRRPTSTWIAGPAEHDPAGPVPTRRRSPTDRFLQQCCARFSAPERHTFLNWDDRMGFSRED</sequence>
<name>A0A3N0B4L8_9ACTN</name>
<evidence type="ECO:0000256" key="1">
    <source>
        <dbReference type="SAM" id="MobiDB-lite"/>
    </source>
</evidence>
<evidence type="ECO:0000313" key="3">
    <source>
        <dbReference type="Proteomes" id="UP000278632"/>
    </source>
</evidence>
<proteinExistence type="predicted"/>
<evidence type="ECO:0000313" key="2">
    <source>
        <dbReference type="EMBL" id="RNL41556.1"/>
    </source>
</evidence>
<dbReference type="Proteomes" id="UP000278632">
    <property type="component" value="Unassembled WGS sequence"/>
</dbReference>
<dbReference type="AlphaFoldDB" id="A0A3N0B4L8"/>
<organism evidence="2 3">
    <name type="scientific">Paraeggerthella hongkongensis</name>
    <dbReference type="NCBI Taxonomy" id="230658"/>
    <lineage>
        <taxon>Bacteria</taxon>
        <taxon>Bacillati</taxon>
        <taxon>Actinomycetota</taxon>
        <taxon>Coriobacteriia</taxon>
        <taxon>Eggerthellales</taxon>
        <taxon>Eggerthellaceae</taxon>
        <taxon>Paraeggerthella</taxon>
    </lineage>
</organism>
<feature type="compositionally biased region" description="Pro residues" evidence="1">
    <location>
        <begin position="105"/>
        <end position="117"/>
    </location>
</feature>
<keyword evidence="3" id="KW-1185">Reference proteome</keyword>
<comment type="caution">
    <text evidence="2">The sequence shown here is derived from an EMBL/GenBank/DDBJ whole genome shotgun (WGS) entry which is preliminary data.</text>
</comment>
<protein>
    <submittedName>
        <fullName evidence="2">Uncharacterized protein</fullName>
    </submittedName>
</protein>
<accession>A0A3N0B4L8</accession>
<feature type="compositionally biased region" description="Basic residues" evidence="1">
    <location>
        <begin position="78"/>
        <end position="100"/>
    </location>
</feature>